<reference evidence="1 2" key="1">
    <citation type="submission" date="2016-10" db="EMBL/GenBank/DDBJ databases">
        <title>Rhodobacter sp. LPB0142, isolated from sea water.</title>
        <authorList>
            <person name="Kim E."/>
            <person name="Yi H."/>
        </authorList>
    </citation>
    <scope>NUCLEOTIDE SEQUENCE [LARGE SCALE GENOMIC DNA]</scope>
    <source>
        <strain evidence="1 2">LPB0142</strain>
    </source>
</reference>
<proteinExistence type="predicted"/>
<dbReference type="KEGG" id="rhp:LPB142_06375"/>
<dbReference type="EMBL" id="CP017781">
    <property type="protein sequence ID" value="AOZ68990.1"/>
    <property type="molecule type" value="Genomic_DNA"/>
</dbReference>
<evidence type="ECO:0000313" key="2">
    <source>
        <dbReference type="Proteomes" id="UP000176562"/>
    </source>
</evidence>
<accession>A0A1D9MB20</accession>
<protein>
    <submittedName>
        <fullName evidence="1">Uncharacterized protein</fullName>
    </submittedName>
</protein>
<dbReference type="Proteomes" id="UP000176562">
    <property type="component" value="Chromosome"/>
</dbReference>
<name>A0A1D9MB20_9RHOB</name>
<keyword evidence="2" id="KW-1185">Reference proteome</keyword>
<sequence length="149" mass="16265">MDLFEGRHVAHRVTPAGVISQSVQFFPILSGVYLAQFICALRDAACEREAKRVAQLGVLGGETRQKMLNHGGLGFMRDVLHVSVTLAAAKVMQGAQHGLEGVPYPARLLMFGKSPRGVARLMQLIRAWILCSALGLRRKTASSSVRRRA</sequence>
<gene>
    <name evidence="1" type="ORF">LPB142_06375</name>
</gene>
<dbReference type="STRING" id="1850250.LPB142_06375"/>
<dbReference type="AlphaFoldDB" id="A0A1D9MB20"/>
<evidence type="ECO:0000313" key="1">
    <source>
        <dbReference type="EMBL" id="AOZ68990.1"/>
    </source>
</evidence>
<organism evidence="1 2">
    <name type="scientific">Rhodobacter xanthinilyticus</name>
    <dbReference type="NCBI Taxonomy" id="1850250"/>
    <lineage>
        <taxon>Bacteria</taxon>
        <taxon>Pseudomonadati</taxon>
        <taxon>Pseudomonadota</taxon>
        <taxon>Alphaproteobacteria</taxon>
        <taxon>Rhodobacterales</taxon>
        <taxon>Rhodobacter group</taxon>
        <taxon>Rhodobacter</taxon>
    </lineage>
</organism>